<keyword evidence="2" id="KW-1185">Reference proteome</keyword>
<dbReference type="EMBL" id="BSOS01000065">
    <property type="protein sequence ID" value="GLR67336.1"/>
    <property type="molecule type" value="Genomic_DNA"/>
</dbReference>
<evidence type="ECO:0000313" key="2">
    <source>
        <dbReference type="Proteomes" id="UP001156641"/>
    </source>
</evidence>
<dbReference type="Pfam" id="PF09424">
    <property type="entry name" value="YqeY"/>
    <property type="match status" value="1"/>
</dbReference>
<dbReference type="InterPro" id="IPR042184">
    <property type="entry name" value="YqeY/Aim41_N"/>
</dbReference>
<evidence type="ECO:0000313" key="1">
    <source>
        <dbReference type="EMBL" id="GLR67336.1"/>
    </source>
</evidence>
<reference evidence="2" key="1">
    <citation type="journal article" date="2019" name="Int. J. Syst. Evol. Microbiol.">
        <title>The Global Catalogue of Microorganisms (GCM) 10K type strain sequencing project: providing services to taxonomists for standard genome sequencing and annotation.</title>
        <authorList>
            <consortium name="The Broad Institute Genomics Platform"/>
            <consortium name="The Broad Institute Genome Sequencing Center for Infectious Disease"/>
            <person name="Wu L."/>
            <person name="Ma J."/>
        </authorList>
    </citation>
    <scope>NUCLEOTIDE SEQUENCE [LARGE SCALE GENOMIC DNA]</scope>
    <source>
        <strain evidence="2">NBRC 112502</strain>
    </source>
</reference>
<dbReference type="InterPro" id="IPR019004">
    <property type="entry name" value="YqeY/Aim41"/>
</dbReference>
<name>A0ABQ6A8Y8_9PROT</name>
<organism evidence="1 2">
    <name type="scientific">Acidocella aquatica</name>
    <dbReference type="NCBI Taxonomy" id="1922313"/>
    <lineage>
        <taxon>Bacteria</taxon>
        <taxon>Pseudomonadati</taxon>
        <taxon>Pseudomonadota</taxon>
        <taxon>Alphaproteobacteria</taxon>
        <taxon>Acetobacterales</taxon>
        <taxon>Acidocellaceae</taxon>
        <taxon>Acidocella</taxon>
    </lineage>
</organism>
<dbReference type="SUPFAM" id="SSF89095">
    <property type="entry name" value="GatB/YqeY motif"/>
    <property type="match status" value="1"/>
</dbReference>
<dbReference type="PANTHER" id="PTHR28055">
    <property type="entry name" value="ALTERED INHERITANCE OF MITOCHONDRIA PROTEIN 41, MITOCHONDRIAL"/>
    <property type="match status" value="1"/>
</dbReference>
<dbReference type="Gene3D" id="1.10.10.410">
    <property type="match status" value="1"/>
</dbReference>
<dbReference type="InterPro" id="IPR003789">
    <property type="entry name" value="Asn/Gln_tRNA_amidoTrase-B-like"/>
</dbReference>
<comment type="caution">
    <text evidence="1">The sequence shown here is derived from an EMBL/GenBank/DDBJ whole genome shotgun (WGS) entry which is preliminary data.</text>
</comment>
<dbReference type="PANTHER" id="PTHR28055:SF1">
    <property type="entry name" value="ALTERED INHERITANCE OF MITOCHONDRIA PROTEIN 41, MITOCHONDRIAL"/>
    <property type="match status" value="1"/>
</dbReference>
<gene>
    <name evidence="1" type="ORF">GCM10010909_20170</name>
</gene>
<accession>A0ABQ6A8Y8</accession>
<sequence>MDMSLREDITAAVKTAMLARDAERTSTLRMIQAKLKDTDIAARPKGVTAIPDDEIFAMLRSMIKSRRDSVTLYRQGGREELAAKEEAEIAVIEEFLPQTLAGEALREAIAAAIAETGASSAKDMGKVIGALKAKHGAALDMGVASAAVKAALG</sequence>
<proteinExistence type="predicted"/>
<protein>
    <submittedName>
        <fullName evidence="1">Aspartyl-tRNA amidotransferase subunit B</fullName>
    </submittedName>
</protein>
<dbReference type="InterPro" id="IPR023168">
    <property type="entry name" value="GatB_Yqey_C_2"/>
</dbReference>
<dbReference type="Gene3D" id="1.10.1510.10">
    <property type="entry name" value="Uncharacterised protein YqeY/AIM41 PF09424, N-terminal domain"/>
    <property type="match status" value="1"/>
</dbReference>
<dbReference type="Proteomes" id="UP001156641">
    <property type="component" value="Unassembled WGS sequence"/>
</dbReference>